<dbReference type="Proteomes" id="UP001500604">
    <property type="component" value="Unassembled WGS sequence"/>
</dbReference>
<proteinExistence type="predicted"/>
<organism evidence="1 2">
    <name type="scientific">Kistimonas scapharcae</name>
    <dbReference type="NCBI Taxonomy" id="1036133"/>
    <lineage>
        <taxon>Bacteria</taxon>
        <taxon>Pseudomonadati</taxon>
        <taxon>Pseudomonadota</taxon>
        <taxon>Gammaproteobacteria</taxon>
        <taxon>Oceanospirillales</taxon>
        <taxon>Endozoicomonadaceae</taxon>
        <taxon>Kistimonas</taxon>
    </lineage>
</organism>
<keyword evidence="2" id="KW-1185">Reference proteome</keyword>
<evidence type="ECO:0000313" key="1">
    <source>
        <dbReference type="EMBL" id="GAA4651326.1"/>
    </source>
</evidence>
<protein>
    <recommendedName>
        <fullName evidence="3">30S ribosomal protein S7</fullName>
    </recommendedName>
</protein>
<sequence length="67" mass="7443">MYHVLVSVFSFHQTASARQARLKLSVMATKLAALAEKNDGIKGITETDRHVTRADAKAAKFGRAHRY</sequence>
<accession>A0ABP8V604</accession>
<evidence type="ECO:0000313" key="2">
    <source>
        <dbReference type="Proteomes" id="UP001500604"/>
    </source>
</evidence>
<evidence type="ECO:0008006" key="3">
    <source>
        <dbReference type="Google" id="ProtNLM"/>
    </source>
</evidence>
<comment type="caution">
    <text evidence="1">The sequence shown here is derived from an EMBL/GenBank/DDBJ whole genome shotgun (WGS) entry which is preliminary data.</text>
</comment>
<dbReference type="EMBL" id="BAABFL010000448">
    <property type="protein sequence ID" value="GAA4651326.1"/>
    <property type="molecule type" value="Genomic_DNA"/>
</dbReference>
<gene>
    <name evidence="1" type="ORF">GCM10023116_36100</name>
</gene>
<name>A0ABP8V604_9GAMM</name>
<reference evidence="2" key="1">
    <citation type="journal article" date="2019" name="Int. J. Syst. Evol. Microbiol.">
        <title>The Global Catalogue of Microorganisms (GCM) 10K type strain sequencing project: providing services to taxonomists for standard genome sequencing and annotation.</title>
        <authorList>
            <consortium name="The Broad Institute Genomics Platform"/>
            <consortium name="The Broad Institute Genome Sequencing Center for Infectious Disease"/>
            <person name="Wu L."/>
            <person name="Ma J."/>
        </authorList>
    </citation>
    <scope>NUCLEOTIDE SEQUENCE [LARGE SCALE GENOMIC DNA]</scope>
    <source>
        <strain evidence="2">JCM 17805</strain>
    </source>
</reference>